<dbReference type="SUPFAM" id="SSF47336">
    <property type="entry name" value="ACP-like"/>
    <property type="match status" value="2"/>
</dbReference>
<dbReference type="SMART" id="SM00823">
    <property type="entry name" value="PKS_PP"/>
    <property type="match status" value="2"/>
</dbReference>
<dbReference type="InterPro" id="IPR029058">
    <property type="entry name" value="AB_hydrolase_fold"/>
</dbReference>
<dbReference type="CDD" id="cd19534">
    <property type="entry name" value="E_NRPS"/>
    <property type="match status" value="1"/>
</dbReference>
<dbReference type="Gene3D" id="3.30.300.30">
    <property type="match status" value="2"/>
</dbReference>
<dbReference type="CDD" id="cd19543">
    <property type="entry name" value="DCL_NRPS"/>
    <property type="match status" value="1"/>
</dbReference>
<proteinExistence type="inferred from homology"/>
<dbReference type="InterPro" id="IPR000873">
    <property type="entry name" value="AMP-dep_synth/lig_dom"/>
</dbReference>
<evidence type="ECO:0000313" key="6">
    <source>
        <dbReference type="EMBL" id="MBA6117884.1"/>
    </source>
</evidence>
<evidence type="ECO:0000256" key="4">
    <source>
        <dbReference type="ARBA" id="ARBA00022553"/>
    </source>
</evidence>
<dbReference type="GO" id="GO:0031177">
    <property type="term" value="F:phosphopantetheine binding"/>
    <property type="evidence" value="ECO:0007669"/>
    <property type="project" value="InterPro"/>
</dbReference>
<protein>
    <submittedName>
        <fullName evidence="6">Amino acid adenylation domain-containing protein</fullName>
    </submittedName>
</protein>
<evidence type="ECO:0000313" key="7">
    <source>
        <dbReference type="Proteomes" id="UP000553948"/>
    </source>
</evidence>
<dbReference type="Pfam" id="PF00501">
    <property type="entry name" value="AMP-binding"/>
    <property type="match status" value="2"/>
</dbReference>
<dbReference type="Pfam" id="PF00668">
    <property type="entry name" value="Condensation"/>
    <property type="match status" value="3"/>
</dbReference>
<dbReference type="RefSeq" id="WP_176512486.1">
    <property type="nucleotide sequence ID" value="NZ_CP060529.1"/>
</dbReference>
<dbReference type="GO" id="GO:0044550">
    <property type="term" value="P:secondary metabolite biosynthetic process"/>
    <property type="evidence" value="ECO:0007669"/>
    <property type="project" value="UniProtKB-ARBA"/>
</dbReference>
<dbReference type="Gene3D" id="2.30.38.10">
    <property type="entry name" value="Luciferase, Domain 3"/>
    <property type="match status" value="2"/>
</dbReference>
<dbReference type="NCBIfam" id="TIGR01733">
    <property type="entry name" value="AA-adenyl-dom"/>
    <property type="match status" value="2"/>
</dbReference>
<evidence type="ECO:0000256" key="2">
    <source>
        <dbReference type="ARBA" id="ARBA00006432"/>
    </source>
</evidence>
<dbReference type="PANTHER" id="PTHR45398">
    <property type="match status" value="1"/>
</dbReference>
<dbReference type="InterPro" id="IPR045851">
    <property type="entry name" value="AMP-bd_C_sf"/>
</dbReference>
<dbReference type="InterPro" id="IPR009081">
    <property type="entry name" value="PP-bd_ACP"/>
</dbReference>
<dbReference type="EMBL" id="JACGDG010000017">
    <property type="protein sequence ID" value="MBA6117884.1"/>
    <property type="molecule type" value="Genomic_DNA"/>
</dbReference>
<dbReference type="Gene3D" id="3.30.559.30">
    <property type="entry name" value="Nonribosomal peptide synthetase, condensation domain"/>
    <property type="match status" value="3"/>
</dbReference>
<dbReference type="FunFam" id="1.10.1200.10:FF:000005">
    <property type="entry name" value="Nonribosomal peptide synthetase 1"/>
    <property type="match status" value="2"/>
</dbReference>
<dbReference type="InterPro" id="IPR010060">
    <property type="entry name" value="NRPS_synth"/>
</dbReference>
<dbReference type="Gene3D" id="3.40.50.1820">
    <property type="entry name" value="alpha/beta hydrolase"/>
    <property type="match status" value="1"/>
</dbReference>
<dbReference type="CDD" id="cd19531">
    <property type="entry name" value="LCL_NRPS-like"/>
    <property type="match status" value="1"/>
</dbReference>
<dbReference type="SUPFAM" id="SSF52777">
    <property type="entry name" value="CoA-dependent acyltransferases"/>
    <property type="match status" value="6"/>
</dbReference>
<evidence type="ECO:0000256" key="3">
    <source>
        <dbReference type="ARBA" id="ARBA00022450"/>
    </source>
</evidence>
<dbReference type="Pfam" id="PF13193">
    <property type="entry name" value="AMP-binding_C"/>
    <property type="match status" value="2"/>
</dbReference>
<dbReference type="InterPro" id="IPR001242">
    <property type="entry name" value="Condensation_dom"/>
</dbReference>
<dbReference type="PROSITE" id="PS50075">
    <property type="entry name" value="CARRIER"/>
    <property type="match status" value="2"/>
</dbReference>
<sequence>MTRNTTLRIAEKFIGLPLEQRRQFLAKMRQDGKDFGLLPIPVSRHGLEAIPLSYAQQRLLFLWQLDPQSAAYNMAAGLRLRGDLDEGRLQRAFDGLVERHEALRTVFQVDGEQPLQRVLPAEPLALNHVDLRASAEPEVELARQVEEEVGRPFDLLQGPLLRASLFRLGQDERVLVVCMHHIVSDGWSMDVMVREFVQCYQAGAQHLPALPLQYADYAIWQRRWLEAGEGERQLQHWREQLGEEHTLLDVAADFPRPPVQSLQGETLTFDFGVALSQRLRDTARAQGVTLFMLMLAGYALFLSRHSGQRDIRIGVPNANRGREEVEGLIGFFVNTQVLRCNIDERLSLRELLAQVREATFAAQANQELPFEQLVEVLAPERSLGHNPLFQAKFNQNVGVQKQTALQLPGLAVSEYSLRKEGTHFDLALDITDDGNVVHGEMTYASDLYRRATIEGFMTSLRALFEALLERPDVPLHALVDAPAPVVAQRQVQPALVLQRWDEQVRRHPEALAAVYADNRLSHAELDRRANRLAHHLRDRGVTAGTPVAVLMERSLDWLVCLLGVLKAGGVYMPLDIKAPVERLQGMLQRSAAAVLLCDAGETRQQVLAGTGCTVQPYLPEQWASRPVDTPQGAVLPDAPAYVIHTSGSTGQPKGVVVSHGALASYVDGLLQRLDLAADASMALVSTIAADLGHTVLFGALCSGRALHVLPEALGFDPDAFAAYMAEQRIGVLKIVPSHLNGLLQAANAADVLPAHALIVGGEACSTALYQKVRELKPGCRFINHYGPSETTVGVLTHELHGEPGQGIPLGQALPGASVRVLDDVLNPIPERVAGELYIGGASLAQGYLGQAALTAERFVPDPFGEPGARLYRSGDRVRRDSEGLLHFLGRGDDQVKIRGYRVEPGEVARVLRSLAGVQDAVVLAVPQRDDPAPLQLVGWCVPGDAGLSAQALREQLQTLLPDYLVPAHLLLLERLPLTANGKLDRRALPSPQVQLKRHVAAGTPVEEQLLAIWQAVLKRDDIGVEDNFFELGGDSILSLQIIARAKRQGIKLSPRQLFEKQTIAQLAQVAKIDTVKAKPRVASQVSGAMPLLPVQLRFFDMALAQPGHYNQAVMLQPRQALSASVVEQALGLLLSQHDALRLAFNQQDGHWHAEHREGVPSGLLWHRQAADAAQVQAVADQAQRSLDLAQGPLLRAVLFDLAEGGQRLLLVIHHLVVDGVSWRILLEDLEQACAALQAGRTPVLAEKSTAFKAWAERLVAWASEPARAGELAYWQATLGGHKADLPGARSDAGLQARHARTVHCRLDGETTRRLLQQAPAAYRTQVNDLLLTALARVLCRWTGQRSALVQLEGHGREDLFDGVDLSRTLGWFTTLFPVALTPADDPAGSIKAVKEQLRGVPERGIGHGVLRYLGNTEQRAALQALPQARVTFNYLGQFDQGFADDRLFAPASESVGATQCDDAPLGNWLSVNGQVLGGELELGWTFSQEMFDEPAIAALAADYAQELAALVEHCLDSQAGGATPADFPLAGLTQAQLDALPLDLREVEDIYPLSPMQEGLLMHTLLEPGSGIYMMQYCYSVESEIDPARFAQAWQGVAQRHDALRTTFSWTVGERLLQIVRHTAQPDVQLHDWRDVPTREHEGKLRDMLAEERRQGFDLQGAVPMRLRLIQLGDRRFGFVLSNHHILIDAWCRSLLVDEFFELYAALGEQRQARLAPASRYADFISWLNRQDLPVSQRLWREQLAGFEQPTGLPFDRQPVKDAGHSSIGDLHTRLDRQQGRHLRELAQRHQLTVNTFVQAAWALVLHRYSGARDVVYGVTVAGRPVDMPDMQRTVGLFINSIALRVRLPGIDSDTTVRSWLQALFALNLRLREHEHLPLVEIQACSEIGKGQSLFDSLFVFENAPIEDGVMNQVQNLNISSDSGRTHTNYPMTVVIYPGDELGLHLSYDRRWFDEATVSQLLADFKRLLLALGSQFEARFDALPLLGTPEREHLLEACNRSQRSYPLHDGYPRLFEAQAAQHPQRIAASCQGQHWSYQQLDSLGNGMANALLAAGVQPDQCVALLAERSLPLLGMILGTLKAGAGYLPLDPHLPAQRLRHILTLSRAPVLVCSEACLPALTPLLAEVDEAARPRLLVWEHLQQGHAVVAPCLPIGPHHLAYVIYTSGSTGAPKGVMVEQAGMLNNQLSKLPYLALGMDDVIAQTASQSFDISVWQFLTAGLCGARVEIVPDLIAHDPEALLRHVNSAGITVLESVPSLIQGMLDAELIALPGLRWMLTTGEAMPPELARRWLQRYPQIPLINAYGPAECSDDVSLTRVGEADTGNTYLPIGLPTDNNQLHVLDGQLDLVCTRAVGELCISGTGVGRGYVGDPVRTALSFVPDPYARVPGQRLYRSGDLVRRRLDGVLEYVGRADHQVKIRGFRIELGEIEARIREQEGVRDIAVLAQDLAVGRHLVAYLVADAASWGLRGDSEDDQRTLREALKAALRRQLPDYMVPLHWVLLPSMPLNANGKLDRKALAQLDTRQLLADYEAPRSELEQQLAAIWGELLQVERVGLKDNFFELGGHSLLLVRVISRLKNELGIELPMQDFYTATSIEELAALIDKHGEQGGMEDDFDAIFAALDELEASNA</sequence>
<dbReference type="PROSITE" id="PS00012">
    <property type="entry name" value="PHOSPHOPANTETHEINE"/>
    <property type="match status" value="2"/>
</dbReference>
<dbReference type="Proteomes" id="UP000553948">
    <property type="component" value="Unassembled WGS sequence"/>
</dbReference>
<dbReference type="InterPro" id="IPR020845">
    <property type="entry name" value="AMP-binding_CS"/>
</dbReference>
<dbReference type="Pfam" id="PF00550">
    <property type="entry name" value="PP-binding"/>
    <property type="match status" value="2"/>
</dbReference>
<dbReference type="InterPro" id="IPR036736">
    <property type="entry name" value="ACP-like_sf"/>
</dbReference>
<feature type="domain" description="Carrier" evidence="5">
    <location>
        <begin position="2533"/>
        <end position="2608"/>
    </location>
</feature>
<dbReference type="FunFam" id="3.40.50.980:FF:000001">
    <property type="entry name" value="Non-ribosomal peptide synthetase"/>
    <property type="match status" value="2"/>
</dbReference>
<dbReference type="FunFam" id="3.30.559.10:FF:000012">
    <property type="entry name" value="Non-ribosomal peptide synthetase"/>
    <property type="match status" value="1"/>
</dbReference>
<comment type="similarity">
    <text evidence="2">Belongs to the ATP-dependent AMP-binding enzyme family.</text>
</comment>
<dbReference type="SUPFAM" id="SSF56801">
    <property type="entry name" value="Acetyl-CoA synthetase-like"/>
    <property type="match status" value="2"/>
</dbReference>
<dbReference type="Gene3D" id="1.10.1200.10">
    <property type="entry name" value="ACP-like"/>
    <property type="match status" value="1"/>
</dbReference>
<dbReference type="PANTHER" id="PTHR45398:SF1">
    <property type="entry name" value="ENZYME, PUTATIVE (JCVI)-RELATED"/>
    <property type="match status" value="1"/>
</dbReference>
<dbReference type="Gene3D" id="3.40.50.980">
    <property type="match status" value="4"/>
</dbReference>
<dbReference type="NCBIfam" id="NF003417">
    <property type="entry name" value="PRK04813.1"/>
    <property type="match status" value="2"/>
</dbReference>
<organism evidence="6 7">
    <name type="scientific">Pseudomonas putida</name>
    <name type="common">Arthrobacter siderocapsulatus</name>
    <dbReference type="NCBI Taxonomy" id="303"/>
    <lineage>
        <taxon>Bacteria</taxon>
        <taxon>Pseudomonadati</taxon>
        <taxon>Pseudomonadota</taxon>
        <taxon>Gammaproteobacteria</taxon>
        <taxon>Pseudomonadales</taxon>
        <taxon>Pseudomonadaceae</taxon>
        <taxon>Pseudomonas</taxon>
    </lineage>
</organism>
<dbReference type="InterPro" id="IPR025110">
    <property type="entry name" value="AMP-bd_C"/>
</dbReference>
<accession>A0A7W2L3P3</accession>
<comment type="cofactor">
    <cofactor evidence="1">
        <name>pantetheine 4'-phosphate</name>
        <dbReference type="ChEBI" id="CHEBI:47942"/>
    </cofactor>
</comment>
<evidence type="ECO:0000259" key="5">
    <source>
        <dbReference type="PROSITE" id="PS50075"/>
    </source>
</evidence>
<dbReference type="Gene3D" id="3.30.559.10">
    <property type="entry name" value="Chloramphenicol acetyltransferase-like domain"/>
    <property type="match status" value="3"/>
</dbReference>
<keyword evidence="4" id="KW-0597">Phosphoprotein</keyword>
<dbReference type="FunFam" id="3.30.300.30:FF:000010">
    <property type="entry name" value="Enterobactin synthetase component F"/>
    <property type="match status" value="2"/>
</dbReference>
<name>A0A7W2L3P3_PSEPU</name>
<dbReference type="InterPro" id="IPR023213">
    <property type="entry name" value="CAT-like_dom_sf"/>
</dbReference>
<dbReference type="PROSITE" id="PS00455">
    <property type="entry name" value="AMP_BINDING"/>
    <property type="match status" value="2"/>
</dbReference>
<comment type="caution">
    <text evidence="6">The sequence shown here is derived from an EMBL/GenBank/DDBJ whole genome shotgun (WGS) entry which is preliminary data.</text>
</comment>
<dbReference type="CDD" id="cd05930">
    <property type="entry name" value="A_NRPS"/>
    <property type="match status" value="2"/>
</dbReference>
<dbReference type="InterPro" id="IPR006162">
    <property type="entry name" value="Ppantetheine_attach_site"/>
</dbReference>
<dbReference type="GO" id="GO:0003824">
    <property type="term" value="F:catalytic activity"/>
    <property type="evidence" value="ECO:0007669"/>
    <property type="project" value="InterPro"/>
</dbReference>
<dbReference type="NCBIfam" id="TIGR01720">
    <property type="entry name" value="NRPS-para261"/>
    <property type="match status" value="1"/>
</dbReference>
<dbReference type="InterPro" id="IPR020806">
    <property type="entry name" value="PKS_PP-bd"/>
</dbReference>
<gene>
    <name evidence="6" type="ORF">H4C47_19380</name>
</gene>
<feature type="domain" description="Carrier" evidence="5">
    <location>
        <begin position="1000"/>
        <end position="1074"/>
    </location>
</feature>
<dbReference type="InterPro" id="IPR010071">
    <property type="entry name" value="AA_adenyl_dom"/>
</dbReference>
<reference evidence="6 7" key="1">
    <citation type="submission" date="2020-07" db="EMBL/GenBank/DDBJ databases">
        <title>Diversity of carbapenemase encoding genes among Pseudomonas putida group clinical isolates in a tertiary Brazilian hospital.</title>
        <authorList>
            <person name="Alberto-Lei F."/>
            <person name="Nodari C.S."/>
            <person name="Streling A.P."/>
            <person name="Paulino J.T."/>
            <person name="Bessa-Neto F.O."/>
            <person name="Cayo R."/>
            <person name="Gales A.C."/>
        </authorList>
    </citation>
    <scope>NUCLEOTIDE SEQUENCE [LARGE SCALE GENOMIC DNA]</scope>
    <source>
        <strain evidence="6 7">12464</strain>
    </source>
</reference>
<keyword evidence="3" id="KW-0596">Phosphopantetheine</keyword>
<evidence type="ECO:0000256" key="1">
    <source>
        <dbReference type="ARBA" id="ARBA00001957"/>
    </source>
</evidence>